<dbReference type="GO" id="GO:0000281">
    <property type="term" value="P:mitotic cytokinesis"/>
    <property type="evidence" value="ECO:0007669"/>
    <property type="project" value="TreeGrafter"/>
</dbReference>
<feature type="region of interest" description="Disordered" evidence="2">
    <location>
        <begin position="337"/>
        <end position="362"/>
    </location>
</feature>
<dbReference type="SMART" id="SM00233">
    <property type="entry name" value="PH"/>
    <property type="match status" value="1"/>
</dbReference>
<dbReference type="InterPro" id="IPR051364">
    <property type="entry name" value="Cytokinesis/Rho-signaling"/>
</dbReference>
<feature type="coiled-coil region" evidence="1">
    <location>
        <begin position="524"/>
        <end position="551"/>
    </location>
</feature>
<proteinExistence type="predicted"/>
<keyword evidence="4" id="KW-1185">Reference proteome</keyword>
<feature type="region of interest" description="Disordered" evidence="2">
    <location>
        <begin position="496"/>
        <end position="516"/>
    </location>
</feature>
<dbReference type="GO" id="GO:0000915">
    <property type="term" value="P:actomyosin contractile ring assembly"/>
    <property type="evidence" value="ECO:0007669"/>
    <property type="project" value="TreeGrafter"/>
</dbReference>
<feature type="region of interest" description="Disordered" evidence="2">
    <location>
        <begin position="296"/>
        <end position="318"/>
    </location>
</feature>
<dbReference type="WBParaSite" id="ACRNAN_scaffold5189.g29285.t1">
    <property type="protein sequence ID" value="ACRNAN_scaffold5189.g29285.t1"/>
    <property type="gene ID" value="ACRNAN_scaffold5189.g29285"/>
</dbReference>
<feature type="region of interest" description="Disordered" evidence="2">
    <location>
        <begin position="211"/>
        <end position="236"/>
    </location>
</feature>
<accession>A0A914E3L4</accession>
<evidence type="ECO:0000256" key="1">
    <source>
        <dbReference type="SAM" id="Coils"/>
    </source>
</evidence>
<evidence type="ECO:0000259" key="3">
    <source>
        <dbReference type="PROSITE" id="PS50003"/>
    </source>
</evidence>
<dbReference type="InterPro" id="IPR001849">
    <property type="entry name" value="PH_domain"/>
</dbReference>
<dbReference type="InterPro" id="IPR037840">
    <property type="entry name" value="PH_Anillin"/>
</dbReference>
<dbReference type="Gene3D" id="2.30.29.30">
    <property type="entry name" value="Pleckstrin-homology domain (PH domain)/Phosphotyrosine-binding domain (PTB)"/>
    <property type="match status" value="1"/>
</dbReference>
<dbReference type="Proteomes" id="UP000887540">
    <property type="component" value="Unplaced"/>
</dbReference>
<dbReference type="PANTHER" id="PTHR21538">
    <property type="entry name" value="ANILLIN/RHOTEKIN RTKN"/>
    <property type="match status" value="1"/>
</dbReference>
<evidence type="ECO:0000313" key="5">
    <source>
        <dbReference type="WBParaSite" id="ACRNAN_scaffold5189.g29285.t1"/>
    </source>
</evidence>
<dbReference type="Pfam" id="PF08174">
    <property type="entry name" value="Anillin"/>
    <property type="match status" value="1"/>
</dbReference>
<dbReference type="AlphaFoldDB" id="A0A914E3L4"/>
<protein>
    <submittedName>
        <fullName evidence="5">PH domain-containing protein</fullName>
    </submittedName>
</protein>
<sequence length="910" mass="102207">MKNDNPNDTVERILERARQRELELKNYEESLGCSPKLVEMGQQTDLNESIEIDVDSMKALYTSSPIHNTEESSQCHNGTYAIISKPVAVECIEDERSTFIVEEGMFDTINSNQSLGIVKNQPMTTSKKIPPSVPPKPNAMSSCEIRESKGNVLRELLQKFEKSDDITTPPKFPIQKTVTQLPSIFGSAPSKPVALPIKLPVNTHTPEIVNRHPSESISASADAKPRINPASSTRNSIKALRNRWEVSSATGTPMDPDSSRSDEILNAAAKMAQKSTVKRNFEVKKLTFAEIIGKGSEQSSKPKDLELKPPSSKSPRLEQVNYFGKVDEKDESVIIEEEMLEPEPESTEPETSDTSDRPESVTSDVIIGHWLKKPNESMEMSPNKTAGSQKSPQKCIDEAFEFIHDQPDASGITTPKNFSPMKQITPKERFSGDPGNKQSSSLLNDITDDYQRYQPTTPKTPRTPTAYSDVLEPGTPGSALAHTISFYRKQRSAQKGDGCENKSFMSQTSDSVMKKPHSSLEFADESLEDRLKQIEEAIMIQQDQISQLSHALSYCRQNVMFHGGAEEVDAQRVLLIATERRRALIFERDRLCNLKKLPPLGPLGTVTLANIEVQLHPNFIHTYTQQSESAKPYLYHFIVLIKHREQVLHTQLITSKHGVKNGFVEFPNYIQLHNLPPDFTCSVEVFCLKINAQGPIGGGGSTKLKKTSTWKKILASPYKSGQSYNPRTIQHNIIDSGFQKAGYFLMNRAHVLDKARSFRLTDVVQPLGGTIRMDLKCCAETFGSVAHRGFLSLYQTVDNMGSWTRFWCALFEGCMRFWRYPEDEENKKPLVTLRMDDFISAIKAVPPTVASFQFSMEGHIRIHKDKNSFEDIKLLLASDTKESMDEWLEAMNESIVDATTWSTPFHDVDF</sequence>
<dbReference type="InterPro" id="IPR011993">
    <property type="entry name" value="PH-like_dom_sf"/>
</dbReference>
<reference evidence="5" key="1">
    <citation type="submission" date="2022-11" db="UniProtKB">
        <authorList>
            <consortium name="WormBaseParasite"/>
        </authorList>
    </citation>
    <scope>IDENTIFICATION</scope>
</reference>
<keyword evidence="1" id="KW-0175">Coiled coil</keyword>
<evidence type="ECO:0000256" key="2">
    <source>
        <dbReference type="SAM" id="MobiDB-lite"/>
    </source>
</evidence>
<dbReference type="GO" id="GO:0031106">
    <property type="term" value="P:septin ring organization"/>
    <property type="evidence" value="ECO:0007669"/>
    <property type="project" value="TreeGrafter"/>
</dbReference>
<name>A0A914E3L4_9BILA</name>
<organism evidence="4 5">
    <name type="scientific">Acrobeloides nanus</name>
    <dbReference type="NCBI Taxonomy" id="290746"/>
    <lineage>
        <taxon>Eukaryota</taxon>
        <taxon>Metazoa</taxon>
        <taxon>Ecdysozoa</taxon>
        <taxon>Nematoda</taxon>
        <taxon>Chromadorea</taxon>
        <taxon>Rhabditida</taxon>
        <taxon>Tylenchina</taxon>
        <taxon>Cephalobomorpha</taxon>
        <taxon>Cephaloboidea</taxon>
        <taxon>Cephalobidae</taxon>
        <taxon>Acrobeloides</taxon>
    </lineage>
</organism>
<dbReference type="PANTHER" id="PTHR21538:SF23">
    <property type="entry name" value="ANILLIN"/>
    <property type="match status" value="1"/>
</dbReference>
<dbReference type="Pfam" id="PF00169">
    <property type="entry name" value="PH"/>
    <property type="match status" value="1"/>
</dbReference>
<feature type="domain" description="PH" evidence="3">
    <location>
        <begin position="784"/>
        <end position="896"/>
    </location>
</feature>
<feature type="compositionally biased region" description="Acidic residues" evidence="2">
    <location>
        <begin position="337"/>
        <end position="353"/>
    </location>
</feature>
<dbReference type="SUPFAM" id="SSF50729">
    <property type="entry name" value="PH domain-like"/>
    <property type="match status" value="1"/>
</dbReference>
<dbReference type="PROSITE" id="PS50003">
    <property type="entry name" value="PH_DOMAIN"/>
    <property type="match status" value="1"/>
</dbReference>
<dbReference type="CDD" id="cd01263">
    <property type="entry name" value="PH_anillin"/>
    <property type="match status" value="1"/>
</dbReference>
<dbReference type="InterPro" id="IPR012966">
    <property type="entry name" value="AHD"/>
</dbReference>
<evidence type="ECO:0000313" key="4">
    <source>
        <dbReference type="Proteomes" id="UP000887540"/>
    </source>
</evidence>
<dbReference type="GO" id="GO:0005826">
    <property type="term" value="C:actomyosin contractile ring"/>
    <property type="evidence" value="ECO:0007669"/>
    <property type="project" value="TreeGrafter"/>
</dbReference>
<feature type="region of interest" description="Disordered" evidence="2">
    <location>
        <begin position="123"/>
        <end position="142"/>
    </location>
</feature>